<gene>
    <name evidence="1" type="ORF">SAMN05421547_12036</name>
</gene>
<accession>A0A1H3SGG3</accession>
<sequence length="110" mass="12228">MSRHFLHVIHQGRKLTVVAGYDRPLRALFLQVIHDDEAPTHRENVFVYDSLGNPSLDWTDINTVADQLAALGIEPPASLVEGLFLDQCFNAGSRVVEHHDNRPPAVLHAG</sequence>
<evidence type="ECO:0000313" key="1">
    <source>
        <dbReference type="EMBL" id="SDZ37096.1"/>
    </source>
</evidence>
<dbReference type="EMBL" id="FNPE01000020">
    <property type="protein sequence ID" value="SDZ37096.1"/>
    <property type="molecule type" value="Genomic_DNA"/>
</dbReference>
<dbReference type="GeneID" id="94692560"/>
<name>A0A1H3SGG3_9BURK</name>
<proteinExistence type="predicted"/>
<protein>
    <submittedName>
        <fullName evidence="1">Uncharacterized protein</fullName>
    </submittedName>
</protein>
<evidence type="ECO:0000313" key="2">
    <source>
        <dbReference type="Proteomes" id="UP000183417"/>
    </source>
</evidence>
<reference evidence="1 2" key="1">
    <citation type="submission" date="2016-10" db="EMBL/GenBank/DDBJ databases">
        <authorList>
            <person name="de Groot N.N."/>
        </authorList>
    </citation>
    <scope>NUCLEOTIDE SEQUENCE [LARGE SCALE GENOMIC DNA]</scope>
    <source>
        <strain evidence="1 2">LMG 24775</strain>
    </source>
</reference>
<dbReference type="AlphaFoldDB" id="A0A1H3SGG3"/>
<dbReference type="RefSeq" id="WP_016445826.1">
    <property type="nucleotide sequence ID" value="NZ_CP141274.1"/>
</dbReference>
<organism evidence="1 2">
    <name type="scientific">Delftia lacustris</name>
    <dbReference type="NCBI Taxonomy" id="558537"/>
    <lineage>
        <taxon>Bacteria</taxon>
        <taxon>Pseudomonadati</taxon>
        <taxon>Pseudomonadota</taxon>
        <taxon>Betaproteobacteria</taxon>
        <taxon>Burkholderiales</taxon>
        <taxon>Comamonadaceae</taxon>
        <taxon>Delftia</taxon>
    </lineage>
</organism>
<dbReference type="Proteomes" id="UP000183417">
    <property type="component" value="Unassembled WGS sequence"/>
</dbReference>